<dbReference type="Proteomes" id="UP000186601">
    <property type="component" value="Unassembled WGS sequence"/>
</dbReference>
<organism evidence="2 3">
    <name type="scientific">Hermanssonia centrifuga</name>
    <dbReference type="NCBI Taxonomy" id="98765"/>
    <lineage>
        <taxon>Eukaryota</taxon>
        <taxon>Fungi</taxon>
        <taxon>Dikarya</taxon>
        <taxon>Basidiomycota</taxon>
        <taxon>Agaricomycotina</taxon>
        <taxon>Agaricomycetes</taxon>
        <taxon>Polyporales</taxon>
        <taxon>Meruliaceae</taxon>
        <taxon>Hermanssonia</taxon>
    </lineage>
</organism>
<sequence length="225" mass="25125">MSSHAESIEESHTDVSESSKREYLLAQIRQKDTIIESLLKQLHNPYLATPLSIASYRMATSPSDQNNRNVIAWLDRLQDSVRTAGRSGGPQAFNLDSRTRQDGVEDDSEQESEREELDEPTERGSIGTQRGAVRDGDEEQLQLIPDPTVPLGLIADLALNNSRKTSTKDGDETDDDNLRLNIYPVFTGPAYDLNIRANLIEQHSPPDILVHGLVTPEDVDKLFEM</sequence>
<reference evidence="2 3" key="1">
    <citation type="submission" date="2018-02" db="EMBL/GenBank/DDBJ databases">
        <title>Genome sequence of the basidiomycete white-rot fungus Phlebia centrifuga.</title>
        <authorList>
            <person name="Granchi Z."/>
            <person name="Peng M."/>
            <person name="de Vries R.P."/>
            <person name="Hilden K."/>
            <person name="Makela M.R."/>
            <person name="Grigoriev I."/>
            <person name="Riley R."/>
        </authorList>
    </citation>
    <scope>NUCLEOTIDE SEQUENCE [LARGE SCALE GENOMIC DNA]</scope>
    <source>
        <strain evidence="2 3">FBCC195</strain>
    </source>
</reference>
<evidence type="ECO:0000313" key="2">
    <source>
        <dbReference type="EMBL" id="PSR74579.1"/>
    </source>
</evidence>
<comment type="caution">
    <text evidence="2">The sequence shown here is derived from an EMBL/GenBank/DDBJ whole genome shotgun (WGS) entry which is preliminary data.</text>
</comment>
<name>A0A2R6NPY5_9APHY</name>
<protein>
    <submittedName>
        <fullName evidence="2">Uncharacterized protein</fullName>
    </submittedName>
</protein>
<feature type="compositionally biased region" description="Acidic residues" evidence="1">
    <location>
        <begin position="104"/>
        <end position="119"/>
    </location>
</feature>
<feature type="region of interest" description="Disordered" evidence="1">
    <location>
        <begin position="82"/>
        <end position="137"/>
    </location>
</feature>
<accession>A0A2R6NPY5</accession>
<keyword evidence="3" id="KW-1185">Reference proteome</keyword>
<evidence type="ECO:0000256" key="1">
    <source>
        <dbReference type="SAM" id="MobiDB-lite"/>
    </source>
</evidence>
<evidence type="ECO:0000313" key="3">
    <source>
        <dbReference type="Proteomes" id="UP000186601"/>
    </source>
</evidence>
<dbReference type="EMBL" id="MLYV02000976">
    <property type="protein sequence ID" value="PSR74579.1"/>
    <property type="molecule type" value="Genomic_DNA"/>
</dbReference>
<dbReference type="OrthoDB" id="39175at2759"/>
<gene>
    <name evidence="2" type="ORF">PHLCEN_2v9756</name>
</gene>
<dbReference type="AlphaFoldDB" id="A0A2R6NPY5"/>
<dbReference type="STRING" id="98765.A0A2R6NPY5"/>
<proteinExistence type="predicted"/>